<dbReference type="PROSITE" id="PS50071">
    <property type="entry name" value="HOMEOBOX_2"/>
    <property type="match status" value="1"/>
</dbReference>
<dbReference type="AlphaFoldDB" id="A0A1X6MRP4"/>
<comment type="subcellular location">
    <subcellularLocation>
        <location evidence="1 5 6">Nucleus</location>
    </subcellularLocation>
</comment>
<dbReference type="PRINTS" id="PR00031">
    <property type="entry name" value="HTHREPRESSR"/>
</dbReference>
<dbReference type="PANTHER" id="PTHR24324">
    <property type="entry name" value="HOMEOBOX PROTEIN HHEX"/>
    <property type="match status" value="1"/>
</dbReference>
<evidence type="ECO:0000313" key="9">
    <source>
        <dbReference type="EMBL" id="OSX59057.1"/>
    </source>
</evidence>
<dbReference type="Pfam" id="PF00046">
    <property type="entry name" value="Homeodomain"/>
    <property type="match status" value="1"/>
</dbReference>
<dbReference type="SMART" id="SM00389">
    <property type="entry name" value="HOX"/>
    <property type="match status" value="1"/>
</dbReference>
<dbReference type="InterPro" id="IPR000047">
    <property type="entry name" value="HTH_motif"/>
</dbReference>
<dbReference type="GO" id="GO:0006357">
    <property type="term" value="P:regulation of transcription by RNA polymerase II"/>
    <property type="evidence" value="ECO:0007669"/>
    <property type="project" value="TreeGrafter"/>
</dbReference>
<feature type="domain" description="Homeobox" evidence="8">
    <location>
        <begin position="54"/>
        <end position="114"/>
    </location>
</feature>
<keyword evidence="3 5" id="KW-0371">Homeobox</keyword>
<feature type="compositionally biased region" description="Polar residues" evidence="7">
    <location>
        <begin position="400"/>
        <end position="409"/>
    </location>
</feature>
<feature type="compositionally biased region" description="Low complexity" evidence="7">
    <location>
        <begin position="417"/>
        <end position="426"/>
    </location>
</feature>
<dbReference type="RefSeq" id="XP_024335851.1">
    <property type="nucleotide sequence ID" value="XM_024477127.1"/>
</dbReference>
<dbReference type="PANTHER" id="PTHR24324:SF5">
    <property type="entry name" value="HEMATOPOIETICALLY-EXPRESSED HOMEOBOX PROTEIN HHEX"/>
    <property type="match status" value="1"/>
</dbReference>
<evidence type="ECO:0000256" key="2">
    <source>
        <dbReference type="ARBA" id="ARBA00023125"/>
    </source>
</evidence>
<evidence type="ECO:0000256" key="7">
    <source>
        <dbReference type="SAM" id="MobiDB-lite"/>
    </source>
</evidence>
<protein>
    <recommendedName>
        <fullName evidence="8">Homeobox domain-containing protein</fullName>
    </recommendedName>
</protein>
<feature type="DNA-binding region" description="Homeobox" evidence="5">
    <location>
        <begin position="56"/>
        <end position="115"/>
    </location>
</feature>
<feature type="region of interest" description="Disordered" evidence="7">
    <location>
        <begin position="397"/>
        <end position="503"/>
    </location>
</feature>
<feature type="region of interest" description="Disordered" evidence="7">
    <location>
        <begin position="288"/>
        <end position="308"/>
    </location>
</feature>
<dbReference type="SUPFAM" id="SSF46689">
    <property type="entry name" value="Homeodomain-like"/>
    <property type="match status" value="1"/>
</dbReference>
<feature type="compositionally biased region" description="Polar residues" evidence="7">
    <location>
        <begin position="493"/>
        <end position="502"/>
    </location>
</feature>
<organism evidence="9 10">
    <name type="scientific">Postia placenta MAD-698-R-SB12</name>
    <dbReference type="NCBI Taxonomy" id="670580"/>
    <lineage>
        <taxon>Eukaryota</taxon>
        <taxon>Fungi</taxon>
        <taxon>Dikarya</taxon>
        <taxon>Basidiomycota</taxon>
        <taxon>Agaricomycotina</taxon>
        <taxon>Agaricomycetes</taxon>
        <taxon>Polyporales</taxon>
        <taxon>Adustoporiaceae</taxon>
        <taxon>Rhodonia</taxon>
    </lineage>
</organism>
<gene>
    <name evidence="9" type="ORF">POSPLADRAFT_1036079</name>
</gene>
<evidence type="ECO:0000256" key="6">
    <source>
        <dbReference type="RuleBase" id="RU000682"/>
    </source>
</evidence>
<evidence type="ECO:0000313" key="10">
    <source>
        <dbReference type="Proteomes" id="UP000194127"/>
    </source>
</evidence>
<dbReference type="InterPro" id="IPR051000">
    <property type="entry name" value="Homeobox_DNA-bind_prot"/>
</dbReference>
<dbReference type="GO" id="GO:0030154">
    <property type="term" value="P:cell differentiation"/>
    <property type="evidence" value="ECO:0007669"/>
    <property type="project" value="TreeGrafter"/>
</dbReference>
<dbReference type="GO" id="GO:0005634">
    <property type="term" value="C:nucleus"/>
    <property type="evidence" value="ECO:0007669"/>
    <property type="project" value="UniProtKB-SubCell"/>
</dbReference>
<reference evidence="9 10" key="1">
    <citation type="submission" date="2017-04" db="EMBL/GenBank/DDBJ databases">
        <title>Genome Sequence of the Model Brown-Rot Fungus Postia placenta SB12.</title>
        <authorList>
            <consortium name="DOE Joint Genome Institute"/>
            <person name="Gaskell J."/>
            <person name="Kersten P."/>
            <person name="Larrondo L.F."/>
            <person name="Canessa P."/>
            <person name="Martinez D."/>
            <person name="Hibbett D."/>
            <person name="Schmoll M."/>
            <person name="Kubicek C.P."/>
            <person name="Martinez A.T."/>
            <person name="Yadav J."/>
            <person name="Master E."/>
            <person name="Magnuson J.K."/>
            <person name="James T."/>
            <person name="Yaver D."/>
            <person name="Berka R."/>
            <person name="Labutti K."/>
            <person name="Lipzen A."/>
            <person name="Aerts A."/>
            <person name="Barry K."/>
            <person name="Henrissat B."/>
            <person name="Blanchette R."/>
            <person name="Grigoriev I."/>
            <person name="Cullen D."/>
        </authorList>
    </citation>
    <scope>NUCLEOTIDE SEQUENCE [LARGE SCALE GENOMIC DNA]</scope>
    <source>
        <strain evidence="9 10">MAD-698-R-SB12</strain>
    </source>
</reference>
<feature type="compositionally biased region" description="Low complexity" evidence="7">
    <location>
        <begin position="1"/>
        <end position="13"/>
    </location>
</feature>
<name>A0A1X6MRP4_9APHY</name>
<keyword evidence="4 5" id="KW-0539">Nucleus</keyword>
<dbReference type="InterPro" id="IPR057939">
    <property type="entry name" value="TRF2_HOY1_PH"/>
</dbReference>
<keyword evidence="10" id="KW-1185">Reference proteome</keyword>
<dbReference type="CDD" id="cd00086">
    <property type="entry name" value="homeodomain"/>
    <property type="match status" value="1"/>
</dbReference>
<dbReference type="InterPro" id="IPR001356">
    <property type="entry name" value="HD"/>
</dbReference>
<evidence type="ECO:0000259" key="8">
    <source>
        <dbReference type="PROSITE" id="PS50071"/>
    </source>
</evidence>
<dbReference type="Pfam" id="PF24818">
    <property type="entry name" value="PH_TRF2_HOY1"/>
    <property type="match status" value="1"/>
</dbReference>
<dbReference type="GeneID" id="36322077"/>
<feature type="compositionally biased region" description="Polar residues" evidence="7">
    <location>
        <begin position="432"/>
        <end position="443"/>
    </location>
</feature>
<dbReference type="Gene3D" id="1.10.10.60">
    <property type="entry name" value="Homeodomain-like"/>
    <property type="match status" value="1"/>
</dbReference>
<evidence type="ECO:0000256" key="3">
    <source>
        <dbReference type="ARBA" id="ARBA00023155"/>
    </source>
</evidence>
<dbReference type="Proteomes" id="UP000194127">
    <property type="component" value="Unassembled WGS sequence"/>
</dbReference>
<dbReference type="EMBL" id="KZ110603">
    <property type="protein sequence ID" value="OSX59057.1"/>
    <property type="molecule type" value="Genomic_DNA"/>
</dbReference>
<feature type="compositionally biased region" description="Polar residues" evidence="7">
    <location>
        <begin position="461"/>
        <end position="470"/>
    </location>
</feature>
<sequence>MLTEISASTSTTPTPDPSPSPASTDTNAESPAEGSPSAPQHVVPSRSTSRPDGVKPKRKRARVSAEQLVHLEAIFVVDKCPTAARRKEICAQLGMTERQTQIWFQNRRAKAKLQARQKAFAAPEASTSEATDICPEPDMHDRIHEAGPVMFIPCTELVIGSWKRIATTAGKHDLLAYVHDTTGIRCMSWFVHCAGTGFKMDIPLYSIVGMNVTSADRGVARVVFTLSRPPLFFTDASPPSASSETPRKQWRRCPDWTEDAQATAVLQHVVTGPHLDLTAALQKFNLLDPGGTSMTHSTPPPPPLRRPQYQNSAVISMAPLPTMHQNSILYQPLSYEGPSSLLAPPESATASLQHLAAEYTSHPSTSYSSYHVGAGTTSAPPSFASPLPVRAGGPLDWINNVKSPTQSARRVSPFPGPSSALPSLSPRDFEQQSDTATGITSAYGSAGGRAGLPISPPMYPPSSNGVTTGPETPPWDTSFLSPPPAPGSGRSPQTQVSSSQNVPAGLPMTFYGGVQSDSAPWIFYR</sequence>
<dbReference type="STRING" id="670580.A0A1X6MRP4"/>
<evidence type="ECO:0000256" key="1">
    <source>
        <dbReference type="ARBA" id="ARBA00004123"/>
    </source>
</evidence>
<evidence type="ECO:0000256" key="5">
    <source>
        <dbReference type="PROSITE-ProRule" id="PRU00108"/>
    </source>
</evidence>
<feature type="region of interest" description="Disordered" evidence="7">
    <location>
        <begin position="1"/>
        <end position="61"/>
    </location>
</feature>
<dbReference type="OrthoDB" id="6159439at2759"/>
<accession>A0A1X6MRP4</accession>
<dbReference type="GO" id="GO:0000978">
    <property type="term" value="F:RNA polymerase II cis-regulatory region sequence-specific DNA binding"/>
    <property type="evidence" value="ECO:0007669"/>
    <property type="project" value="TreeGrafter"/>
</dbReference>
<dbReference type="InterPro" id="IPR009057">
    <property type="entry name" value="Homeodomain-like_sf"/>
</dbReference>
<evidence type="ECO:0000256" key="4">
    <source>
        <dbReference type="ARBA" id="ARBA00023242"/>
    </source>
</evidence>
<proteinExistence type="predicted"/>
<keyword evidence="2 5" id="KW-0238">DNA-binding</keyword>